<evidence type="ECO:0000313" key="3">
    <source>
        <dbReference type="Proteomes" id="UP000270411"/>
    </source>
</evidence>
<dbReference type="EMBL" id="CP033969">
    <property type="protein sequence ID" value="AZG14515.1"/>
    <property type="molecule type" value="Genomic_DNA"/>
</dbReference>
<dbReference type="RefSeq" id="WP_124684273.1">
    <property type="nucleotide sequence ID" value="NZ_CP033969.1"/>
</dbReference>
<dbReference type="OrthoDB" id="9786549at2"/>
<evidence type="ECO:0000259" key="1">
    <source>
        <dbReference type="Pfam" id="PF04073"/>
    </source>
</evidence>
<accession>A0A3G8H2L4</accession>
<sequence>MTMSVRLARCLSRNESHFDTVRRPGDIREAAPSTAPAVPQDRLARTVLFEDERGYLTAVIPASHHLKLAELRRQTGRELGRAHAEGVREVFRDCDPRALPPVGTAYGTQTWIDESLLAHDDVYFESGDRDALVHMRVDDFARLMADARRGRFAHRVM</sequence>
<dbReference type="Gene3D" id="3.90.960.10">
    <property type="entry name" value="YbaK/aminoacyl-tRNA synthetase-associated domain"/>
    <property type="match status" value="1"/>
</dbReference>
<feature type="domain" description="YbaK/aminoacyl-tRNA synthetase-associated" evidence="1">
    <location>
        <begin position="37"/>
        <end position="143"/>
    </location>
</feature>
<dbReference type="KEGG" id="cpau:EHF44_14325"/>
<dbReference type="InterPro" id="IPR007214">
    <property type="entry name" value="YbaK/aa-tRNA-synth-assoc-dom"/>
</dbReference>
<dbReference type="Pfam" id="PF04073">
    <property type="entry name" value="tRNA_edit"/>
    <property type="match status" value="1"/>
</dbReference>
<evidence type="ECO:0000313" key="2">
    <source>
        <dbReference type="EMBL" id="AZG14515.1"/>
    </source>
</evidence>
<organism evidence="2 3">
    <name type="scientific">Cupriavidus pauculus</name>
    <dbReference type="NCBI Taxonomy" id="82633"/>
    <lineage>
        <taxon>Bacteria</taxon>
        <taxon>Pseudomonadati</taxon>
        <taxon>Pseudomonadota</taxon>
        <taxon>Betaproteobacteria</taxon>
        <taxon>Burkholderiales</taxon>
        <taxon>Burkholderiaceae</taxon>
        <taxon>Cupriavidus</taxon>
    </lineage>
</organism>
<gene>
    <name evidence="2" type="ORF">EHF44_14325</name>
</gene>
<dbReference type="Proteomes" id="UP000270411">
    <property type="component" value="Chromosome 1"/>
</dbReference>
<dbReference type="AlphaFoldDB" id="A0A3G8H2L4"/>
<reference evidence="3" key="1">
    <citation type="submission" date="2018-11" db="EMBL/GenBank/DDBJ databases">
        <title>FDA dAtabase for Regulatory Grade micrObial Sequences (FDA-ARGOS): Supporting development and validation of Infectious Disease Dx tests.</title>
        <authorList>
            <person name="Goldberg B."/>
            <person name="Campos J."/>
            <person name="Tallon L."/>
            <person name="Sadzewicz L."/>
            <person name="Zhao X."/>
            <person name="Vavikolanu K."/>
            <person name="Mehta A."/>
            <person name="Aluvathingal J."/>
            <person name="Nadendla S."/>
            <person name="Geyer C."/>
            <person name="Nandy P."/>
            <person name="Yan Y."/>
            <person name="Sichtig H."/>
        </authorList>
    </citation>
    <scope>NUCLEOTIDE SEQUENCE [LARGE SCALE GENOMIC DNA]</scope>
    <source>
        <strain evidence="3">FDAARGOS_614</strain>
    </source>
</reference>
<proteinExistence type="predicted"/>
<protein>
    <submittedName>
        <fullName evidence="2">YbaK/EbsC family protein</fullName>
    </submittedName>
</protein>
<dbReference type="InterPro" id="IPR036754">
    <property type="entry name" value="YbaK/aa-tRNA-synt-asso_dom_sf"/>
</dbReference>
<name>A0A3G8H2L4_9BURK</name>
<dbReference type="CDD" id="cd04332">
    <property type="entry name" value="YbaK_like"/>
    <property type="match status" value="1"/>
</dbReference>
<dbReference type="SUPFAM" id="SSF55826">
    <property type="entry name" value="YbaK/ProRS associated domain"/>
    <property type="match status" value="1"/>
</dbReference>
<dbReference type="GO" id="GO:0002161">
    <property type="term" value="F:aminoacyl-tRNA deacylase activity"/>
    <property type="evidence" value="ECO:0007669"/>
    <property type="project" value="InterPro"/>
</dbReference>